<proteinExistence type="predicted"/>
<protein>
    <submittedName>
        <fullName evidence="2">Uncharacterized protein</fullName>
    </submittedName>
</protein>
<name>A0AAD3CYE8_9STRA</name>
<evidence type="ECO:0000256" key="1">
    <source>
        <dbReference type="SAM" id="Phobius"/>
    </source>
</evidence>
<keyword evidence="1" id="KW-1133">Transmembrane helix</keyword>
<reference evidence="2 3" key="1">
    <citation type="journal article" date="2021" name="Sci. Rep.">
        <title>The genome of the diatom Chaetoceros tenuissimus carries an ancient integrated fragment of an extant virus.</title>
        <authorList>
            <person name="Hongo Y."/>
            <person name="Kimura K."/>
            <person name="Takaki Y."/>
            <person name="Yoshida Y."/>
            <person name="Baba S."/>
            <person name="Kobayashi G."/>
            <person name="Nagasaki K."/>
            <person name="Hano T."/>
            <person name="Tomaru Y."/>
        </authorList>
    </citation>
    <scope>NUCLEOTIDE SEQUENCE [LARGE SCALE GENOMIC DNA]</scope>
    <source>
        <strain evidence="2 3">NIES-3715</strain>
    </source>
</reference>
<evidence type="ECO:0000313" key="2">
    <source>
        <dbReference type="EMBL" id="GFH54249.1"/>
    </source>
</evidence>
<accession>A0AAD3CYE8</accession>
<keyword evidence="3" id="KW-1185">Reference proteome</keyword>
<organism evidence="2 3">
    <name type="scientific">Chaetoceros tenuissimus</name>
    <dbReference type="NCBI Taxonomy" id="426638"/>
    <lineage>
        <taxon>Eukaryota</taxon>
        <taxon>Sar</taxon>
        <taxon>Stramenopiles</taxon>
        <taxon>Ochrophyta</taxon>
        <taxon>Bacillariophyta</taxon>
        <taxon>Coscinodiscophyceae</taxon>
        <taxon>Chaetocerotophycidae</taxon>
        <taxon>Chaetocerotales</taxon>
        <taxon>Chaetocerotaceae</taxon>
        <taxon>Chaetoceros</taxon>
    </lineage>
</organism>
<evidence type="ECO:0000313" key="3">
    <source>
        <dbReference type="Proteomes" id="UP001054902"/>
    </source>
</evidence>
<sequence>MQYLLNIFIYLIVVNVTSAFAFNLVSSNDVRSLLLSHASIPNSDNTRIPKSLFKSLQHDFESIPITYKSDFGEANEKYTCKQYLAMASEAHEACLDLFDSYDTSLMRCEQLGYDNSCQEYMLRWKATWQMSSSAWLYTFADLMGLNVIQAVPDSSSIVTFSWKNVFNVFANAFETGNITLPIAQVEGSTRLKLTNDKITIEESYDLIREVDLSRLQNRKTAQEFASWLDVSRKPKGKSREDWEGIVRSRVLNNVVGTGVLDIDPNEDDQEGASAILVFGGMLILSLAFTYNIFLGEFGSKGQISPLCEDAPKLEIGSGYFSECFGPYGDGPFI</sequence>
<dbReference type="AlphaFoldDB" id="A0AAD3CYE8"/>
<comment type="caution">
    <text evidence="2">The sequence shown here is derived from an EMBL/GenBank/DDBJ whole genome shotgun (WGS) entry which is preliminary data.</text>
</comment>
<feature type="transmembrane region" description="Helical" evidence="1">
    <location>
        <begin position="274"/>
        <end position="294"/>
    </location>
</feature>
<dbReference type="EMBL" id="BLLK01000047">
    <property type="protein sequence ID" value="GFH54249.1"/>
    <property type="molecule type" value="Genomic_DNA"/>
</dbReference>
<dbReference type="Proteomes" id="UP001054902">
    <property type="component" value="Unassembled WGS sequence"/>
</dbReference>
<keyword evidence="1" id="KW-0472">Membrane</keyword>
<gene>
    <name evidence="2" type="ORF">CTEN210_10725</name>
</gene>
<keyword evidence="1" id="KW-0812">Transmembrane</keyword>